<dbReference type="GO" id="GO:0006260">
    <property type="term" value="P:DNA replication"/>
    <property type="evidence" value="ECO:0007669"/>
    <property type="project" value="UniProtKB-KW"/>
</dbReference>
<evidence type="ECO:0000256" key="6">
    <source>
        <dbReference type="ARBA" id="ARBA00022695"/>
    </source>
</evidence>
<keyword evidence="6" id="KW-0548">Nucleotidyltransferase</keyword>
<dbReference type="InterPro" id="IPR004805">
    <property type="entry name" value="DnaE2/DnaE/PolC"/>
</dbReference>
<keyword evidence="7" id="KW-0235">DNA replication</keyword>
<dbReference type="Proteomes" id="UP000035860">
    <property type="component" value="Unassembled WGS sequence"/>
</dbReference>
<comment type="caution">
    <text evidence="11">The sequence shown here is derived from an EMBL/GenBank/DDBJ whole genome shotgun (WGS) entry which is preliminary data.</text>
</comment>
<dbReference type="NCBIfam" id="NF004226">
    <property type="entry name" value="PRK05673.1"/>
    <property type="match status" value="1"/>
</dbReference>
<organism evidence="11 12">
    <name type="scientific">Moraxella bovoculi 237</name>
    <dbReference type="NCBI Taxonomy" id="743974"/>
    <lineage>
        <taxon>Bacteria</taxon>
        <taxon>Pseudomonadati</taxon>
        <taxon>Pseudomonadota</taxon>
        <taxon>Gammaproteobacteria</taxon>
        <taxon>Moraxellales</taxon>
        <taxon>Moraxellaceae</taxon>
        <taxon>Moraxella</taxon>
    </lineage>
</organism>
<keyword evidence="12" id="KW-1185">Reference proteome</keyword>
<keyword evidence="5" id="KW-0808">Transferase</keyword>
<dbReference type="InterPro" id="IPR040982">
    <property type="entry name" value="DNA_pol3_finger"/>
</dbReference>
<dbReference type="Gene3D" id="1.10.10.1600">
    <property type="entry name" value="Bacterial DNA polymerase III alpha subunit, thumb domain"/>
    <property type="match status" value="1"/>
</dbReference>
<evidence type="ECO:0000256" key="4">
    <source>
        <dbReference type="ARBA" id="ARBA00022490"/>
    </source>
</evidence>
<evidence type="ECO:0000256" key="8">
    <source>
        <dbReference type="ARBA" id="ARBA00022932"/>
    </source>
</evidence>
<evidence type="ECO:0000256" key="5">
    <source>
        <dbReference type="ARBA" id="ARBA00022679"/>
    </source>
</evidence>
<dbReference type="GO" id="GO:0005737">
    <property type="term" value="C:cytoplasm"/>
    <property type="evidence" value="ECO:0007669"/>
    <property type="project" value="UniProtKB-SubCell"/>
</dbReference>
<evidence type="ECO:0000313" key="12">
    <source>
        <dbReference type="Proteomes" id="UP000035860"/>
    </source>
</evidence>
<dbReference type="InterPro" id="IPR041931">
    <property type="entry name" value="DNA_pol3_alpha_thumb_dom"/>
</dbReference>
<dbReference type="SMART" id="SM00481">
    <property type="entry name" value="POLIIIAc"/>
    <property type="match status" value="1"/>
</dbReference>
<sequence length="1276" mass="142045">MAFVHLGVHSEFAIVDSIVRIKELVKKASEDGQTALGLADVNNMFAAVKFYKVCTAAGIKPIIGVEATIGEDIDRLAEENNHSVILYAMNNDGYKNLLRLLSDAYTNRPMQDGSVTVHTPIITKEALFTNNDGIIAILTDRSETAAILKGNHPEMFATPVKPWHDAFGDRLYLSIKRTHESDNAYNREVIIQGSKAGIPIIAHNDVRFINPVPQDVGQAKENNASSDFDAHEARVCIATGYTLEDTNRPRDYTEAQYFRSQAEMEELFSDIPKVIENTNLLASRCNVTLTLGINVLPDFPIPEGDTIESFFKKVSLDGLHQRLAKLYPEDKREDDWDAIYQSYKDRLDYELGIILKMGFPGYFLIVMDFIRWAKANGVPVGPGRGSGAGSLVAYSLNITDLDPLKYDLLFERFLNPERVSMPDFDIDFCIEGRDRVIDYVARTYGRQAVSQIITFGTMAARAVVRDVARVQGKSYGLADKISKLIPKTPGISLDEARSEEPLLEELLKEGSTHPDHQAATEIWEMAKKLEGITRNVGKHAGGVLIAPNRISDFSAVYCDDKGHPVSQFDKDDVEAVGLVKFDFLGLRNLTVIQAAVDNINITRAKLGQEPIDLEKLPLDDSDVYQSVLQSGNTTAVFQLESSGMKKYLKQLKPTNIEDVIAMCALYRPGPLESGMVTDFIDRKHGIQEPAYPHPDFQHEWLEPPLKATYGVIVYQEQVMQIAQVLSGYTLGGADMLRRAMGKKKPEEMAKQRSIFVEGAIGQGISGDLAGQIFDLVEKFAGYGFNKSHSAAYGVLAYQTAYLKYYYPAEFMAAVLSSEMDDTDTIVFLISDCKENFDLSVIPPSVNHSDWHFVVQDEKTIIYGLGAIKGVGEDAVASIVKARKESKFKDLYDFCNRVDIKKVGKRALEALICAGCFDDLAIQIKPEFAEQELRHHIRGGLWAQLPAAMQVAEQNRQNALAGTFDLFGEVDDGLSVAPELPDIVWGDQTRLKGEKDTLGLYLTGHPLDKYRDELKKYTNVSHLSELSDTGYNKFARVAGLVIDVANFGNRVAITLDDGSARVEVSCFTDKFSRLQPILETNIALSDRLLDKYAHLSSDKNFKPKDLNAQTLRKIEDKTDWEYISNLNGAIIIATLSVRENDGRVFARMQNAMTLTQARLKHLSAVNIKLYAHDMEGLSRLIPLLKENTPPAANLIPSPTDDNEEEIEDAVAYDEEGNILTTTAPTVLRDGCLPVSLFLYDECSISRVSVNDRFRLYPSDDVLDELRAILPSQNVLLR</sequence>
<name>A0A066UEB9_9GAMM</name>
<dbReference type="OrthoDB" id="9803237at2"/>
<feature type="domain" description="Polymerase/histidinol phosphatase N-terminal" evidence="10">
    <location>
        <begin position="4"/>
        <end position="71"/>
    </location>
</feature>
<dbReference type="GO" id="GO:0008408">
    <property type="term" value="F:3'-5' exonuclease activity"/>
    <property type="evidence" value="ECO:0007669"/>
    <property type="project" value="InterPro"/>
</dbReference>
<dbReference type="GO" id="GO:0003887">
    <property type="term" value="F:DNA-directed DNA polymerase activity"/>
    <property type="evidence" value="ECO:0007669"/>
    <property type="project" value="UniProtKB-KW"/>
</dbReference>
<dbReference type="PANTHER" id="PTHR32294:SF0">
    <property type="entry name" value="DNA POLYMERASE III SUBUNIT ALPHA"/>
    <property type="match status" value="1"/>
</dbReference>
<comment type="catalytic activity">
    <reaction evidence="9">
        <text>DNA(n) + a 2'-deoxyribonucleoside 5'-triphosphate = DNA(n+1) + diphosphate</text>
        <dbReference type="Rhea" id="RHEA:22508"/>
        <dbReference type="Rhea" id="RHEA-COMP:17339"/>
        <dbReference type="Rhea" id="RHEA-COMP:17340"/>
        <dbReference type="ChEBI" id="CHEBI:33019"/>
        <dbReference type="ChEBI" id="CHEBI:61560"/>
        <dbReference type="ChEBI" id="CHEBI:173112"/>
        <dbReference type="EC" id="2.7.7.7"/>
    </reaction>
</comment>
<dbReference type="Pfam" id="PF14579">
    <property type="entry name" value="HHH_6"/>
    <property type="match status" value="1"/>
</dbReference>
<evidence type="ECO:0000256" key="9">
    <source>
        <dbReference type="ARBA" id="ARBA00049244"/>
    </source>
</evidence>
<dbReference type="CDD" id="cd04485">
    <property type="entry name" value="DnaE_OBF"/>
    <property type="match status" value="1"/>
</dbReference>
<dbReference type="InterPro" id="IPR003141">
    <property type="entry name" value="Pol/His_phosphatase_N"/>
</dbReference>
<dbReference type="PANTHER" id="PTHR32294">
    <property type="entry name" value="DNA POLYMERASE III SUBUNIT ALPHA"/>
    <property type="match status" value="1"/>
</dbReference>
<dbReference type="Pfam" id="PF17657">
    <property type="entry name" value="DNA_pol3_finger"/>
    <property type="match status" value="1"/>
</dbReference>
<dbReference type="Pfam" id="PF02811">
    <property type="entry name" value="PHP"/>
    <property type="match status" value="1"/>
</dbReference>
<dbReference type="InterPro" id="IPR049821">
    <property type="entry name" value="PolIIIA_DnaE1_PHP"/>
</dbReference>
<evidence type="ECO:0000259" key="10">
    <source>
        <dbReference type="SMART" id="SM00481"/>
    </source>
</evidence>
<dbReference type="RefSeq" id="WP_036362153.1">
    <property type="nucleotide sequence ID" value="NZ_AOMT01000005.1"/>
</dbReference>
<keyword evidence="4" id="KW-0963">Cytoplasm</keyword>
<dbReference type="SUPFAM" id="SSF89550">
    <property type="entry name" value="PHP domain-like"/>
    <property type="match status" value="1"/>
</dbReference>
<dbReference type="InterPro" id="IPR029460">
    <property type="entry name" value="DNAPol_HHH"/>
</dbReference>
<dbReference type="SUPFAM" id="SSF160975">
    <property type="entry name" value="AF1531-like"/>
    <property type="match status" value="1"/>
</dbReference>
<protein>
    <recommendedName>
        <fullName evidence="3">DNA polymerase III subunit alpha</fullName>
        <ecNumber evidence="2">2.7.7.7</ecNumber>
    </recommendedName>
</protein>
<evidence type="ECO:0000256" key="7">
    <source>
        <dbReference type="ARBA" id="ARBA00022705"/>
    </source>
</evidence>
<dbReference type="Pfam" id="PF07733">
    <property type="entry name" value="DNA_pol3_alpha"/>
    <property type="match status" value="1"/>
</dbReference>
<dbReference type="Gene3D" id="3.20.20.140">
    <property type="entry name" value="Metal-dependent hydrolases"/>
    <property type="match status" value="1"/>
</dbReference>
<dbReference type="EC" id="2.7.7.7" evidence="2"/>
<reference evidence="11 12" key="1">
    <citation type="journal article" date="2014" name="Genome Announc.">
        <title>Draft Genome Sequence of Moraxella bovoculi Strain 237T (ATCC BAA-1259T) Isolated from a Calf with Infectious Bovine Keratoconjunctivitis.</title>
        <authorList>
            <person name="Calcutt M.J."/>
            <person name="Foecking M.F."/>
            <person name="Martin N.T."/>
            <person name="Mhlanga-Mutangadura T."/>
            <person name="Reilly T.J."/>
        </authorList>
    </citation>
    <scope>NUCLEOTIDE SEQUENCE [LARGE SCALE GENOMIC DNA]</scope>
    <source>
        <strain evidence="11 12">237</strain>
    </source>
</reference>
<accession>A0A066UEB9</accession>
<evidence type="ECO:0000256" key="1">
    <source>
        <dbReference type="ARBA" id="ARBA00004496"/>
    </source>
</evidence>
<dbReference type="InterPro" id="IPR004013">
    <property type="entry name" value="PHP_dom"/>
</dbReference>
<dbReference type="AlphaFoldDB" id="A0A066UEB9"/>
<dbReference type="NCBIfam" id="TIGR00594">
    <property type="entry name" value="polc"/>
    <property type="match status" value="1"/>
</dbReference>
<comment type="subcellular location">
    <subcellularLocation>
        <location evidence="1">Cytoplasm</location>
    </subcellularLocation>
</comment>
<evidence type="ECO:0000256" key="2">
    <source>
        <dbReference type="ARBA" id="ARBA00012417"/>
    </source>
</evidence>
<dbReference type="Gene3D" id="1.10.150.870">
    <property type="match status" value="1"/>
</dbReference>
<dbReference type="EMBL" id="AOMT01000005">
    <property type="protein sequence ID" value="KDN25736.1"/>
    <property type="molecule type" value="Genomic_DNA"/>
</dbReference>
<dbReference type="CDD" id="cd07433">
    <property type="entry name" value="PHP_PolIIIA_DnaE1"/>
    <property type="match status" value="1"/>
</dbReference>
<dbReference type="InterPro" id="IPR016195">
    <property type="entry name" value="Pol/histidinol_Pase-like"/>
</dbReference>
<proteinExistence type="predicted"/>
<dbReference type="eggNOG" id="COG0587">
    <property type="taxonomic scope" value="Bacteria"/>
</dbReference>
<evidence type="ECO:0000256" key="3">
    <source>
        <dbReference type="ARBA" id="ARBA00019114"/>
    </source>
</evidence>
<evidence type="ECO:0000313" key="11">
    <source>
        <dbReference type="EMBL" id="KDN25736.1"/>
    </source>
</evidence>
<gene>
    <name evidence="11" type="ORF">MBO_01030</name>
</gene>
<keyword evidence="8" id="KW-0239">DNA-directed DNA polymerase</keyword>
<dbReference type="InterPro" id="IPR011708">
    <property type="entry name" value="DNA_pol3_alpha_NTPase_dom"/>
</dbReference>